<organism evidence="2 3">
    <name type="scientific">Bradyrhizobium valentinum</name>
    <dbReference type="NCBI Taxonomy" id="1518501"/>
    <lineage>
        <taxon>Bacteria</taxon>
        <taxon>Pseudomonadati</taxon>
        <taxon>Pseudomonadota</taxon>
        <taxon>Alphaproteobacteria</taxon>
        <taxon>Hyphomicrobiales</taxon>
        <taxon>Nitrobacteraceae</taxon>
        <taxon>Bradyrhizobium</taxon>
    </lineage>
</organism>
<feature type="signal peptide" evidence="1">
    <location>
        <begin position="1"/>
        <end position="26"/>
    </location>
</feature>
<dbReference type="RefSeq" id="WP_057849547.1">
    <property type="nucleotide sequence ID" value="NZ_LLXX01000036.1"/>
</dbReference>
<keyword evidence="1" id="KW-0732">Signal</keyword>
<keyword evidence="3" id="KW-1185">Reference proteome</keyword>
<protein>
    <recommendedName>
        <fullName evidence="4">Sulfur globule protein</fullName>
    </recommendedName>
</protein>
<evidence type="ECO:0000313" key="3">
    <source>
        <dbReference type="Proteomes" id="UP000051913"/>
    </source>
</evidence>
<sequence length="147" mass="15706">MRTLRMAFVGGFAGALMASNMATLQAAPLPTNVATMKSMVGDSAIQVRWGGWRGGGWGHRGFGGWGYRGRGWGAGAFAGALIGGAIASSAYGYYGGGPYYGGYYPVGPYYGGYSYYPVDYSWEAIQEPGTASFYRPYGYGGRPWGYW</sequence>
<dbReference type="EMBL" id="LLXX01000036">
    <property type="protein sequence ID" value="KRR11671.1"/>
    <property type="molecule type" value="Genomic_DNA"/>
</dbReference>
<name>A0A0R3LUE8_9BRAD</name>
<feature type="chain" id="PRO_5006443422" description="Sulfur globule protein" evidence="1">
    <location>
        <begin position="27"/>
        <end position="147"/>
    </location>
</feature>
<dbReference type="Proteomes" id="UP000051913">
    <property type="component" value="Unassembled WGS sequence"/>
</dbReference>
<evidence type="ECO:0000256" key="1">
    <source>
        <dbReference type="SAM" id="SignalP"/>
    </source>
</evidence>
<dbReference type="AlphaFoldDB" id="A0A0R3LUE8"/>
<evidence type="ECO:0008006" key="4">
    <source>
        <dbReference type="Google" id="ProtNLM"/>
    </source>
</evidence>
<comment type="caution">
    <text evidence="2">The sequence shown here is derived from an EMBL/GenBank/DDBJ whole genome shotgun (WGS) entry which is preliminary data.</text>
</comment>
<reference evidence="2 3" key="1">
    <citation type="submission" date="2014-03" db="EMBL/GenBank/DDBJ databases">
        <title>Bradyrhizobium valentinum sp. nov., isolated from effective nodules of Lupinus mariae-josephae, a lupine endemic of basic-lime soils in Eastern Spain.</title>
        <authorList>
            <person name="Duran D."/>
            <person name="Rey L."/>
            <person name="Navarro A."/>
            <person name="Busquets A."/>
            <person name="Imperial J."/>
            <person name="Ruiz-Argueso T."/>
        </authorList>
    </citation>
    <scope>NUCLEOTIDE SEQUENCE [LARGE SCALE GENOMIC DNA]</scope>
    <source>
        <strain evidence="2 3">LmjM3</strain>
    </source>
</reference>
<accession>A0A0R3LUE8</accession>
<proteinExistence type="predicted"/>
<evidence type="ECO:0000313" key="2">
    <source>
        <dbReference type="EMBL" id="KRR11671.1"/>
    </source>
</evidence>
<gene>
    <name evidence="2" type="ORF">CP49_39320</name>
</gene>